<organism evidence="1 2">
    <name type="scientific">Macroventuria anomochaeta</name>
    <dbReference type="NCBI Taxonomy" id="301207"/>
    <lineage>
        <taxon>Eukaryota</taxon>
        <taxon>Fungi</taxon>
        <taxon>Dikarya</taxon>
        <taxon>Ascomycota</taxon>
        <taxon>Pezizomycotina</taxon>
        <taxon>Dothideomycetes</taxon>
        <taxon>Pleosporomycetidae</taxon>
        <taxon>Pleosporales</taxon>
        <taxon>Pleosporineae</taxon>
        <taxon>Didymellaceae</taxon>
        <taxon>Macroventuria</taxon>
    </lineage>
</organism>
<reference evidence="1" key="1">
    <citation type="journal article" date="2020" name="Stud. Mycol.">
        <title>101 Dothideomycetes genomes: a test case for predicting lifestyles and emergence of pathogens.</title>
        <authorList>
            <person name="Haridas S."/>
            <person name="Albert R."/>
            <person name="Binder M."/>
            <person name="Bloem J."/>
            <person name="Labutti K."/>
            <person name="Salamov A."/>
            <person name="Andreopoulos B."/>
            <person name="Baker S."/>
            <person name="Barry K."/>
            <person name="Bills G."/>
            <person name="Bluhm B."/>
            <person name="Cannon C."/>
            <person name="Castanera R."/>
            <person name="Culley D."/>
            <person name="Daum C."/>
            <person name="Ezra D."/>
            <person name="Gonzalez J."/>
            <person name="Henrissat B."/>
            <person name="Kuo A."/>
            <person name="Liang C."/>
            <person name="Lipzen A."/>
            <person name="Lutzoni F."/>
            <person name="Magnuson J."/>
            <person name="Mondo S."/>
            <person name="Nolan M."/>
            <person name="Ohm R."/>
            <person name="Pangilinan J."/>
            <person name="Park H.-J."/>
            <person name="Ramirez L."/>
            <person name="Alfaro M."/>
            <person name="Sun H."/>
            <person name="Tritt A."/>
            <person name="Yoshinaga Y."/>
            <person name="Zwiers L.-H."/>
            <person name="Turgeon B."/>
            <person name="Goodwin S."/>
            <person name="Spatafora J."/>
            <person name="Crous P."/>
            <person name="Grigoriev I."/>
        </authorList>
    </citation>
    <scope>NUCLEOTIDE SEQUENCE</scope>
    <source>
        <strain evidence="1">CBS 525.71</strain>
    </source>
</reference>
<evidence type="ECO:0000313" key="2">
    <source>
        <dbReference type="Proteomes" id="UP000799754"/>
    </source>
</evidence>
<dbReference type="EMBL" id="MU006711">
    <property type="protein sequence ID" value="KAF2628944.1"/>
    <property type="molecule type" value="Genomic_DNA"/>
</dbReference>
<keyword evidence="2" id="KW-1185">Reference proteome</keyword>
<evidence type="ECO:0000313" key="1">
    <source>
        <dbReference type="EMBL" id="KAF2628944.1"/>
    </source>
</evidence>
<accession>A0ACB6S6V4</accession>
<protein>
    <submittedName>
        <fullName evidence="1">Uncharacterized protein</fullName>
    </submittedName>
</protein>
<comment type="caution">
    <text evidence="1">The sequence shown here is derived from an EMBL/GenBank/DDBJ whole genome shotgun (WGS) entry which is preliminary data.</text>
</comment>
<proteinExistence type="predicted"/>
<sequence length="481" mass="54396">MHIKKLPFEIVSTILEEVVESNIRDGPMYTFGLTQVPVPLRKASVQRYVKGPIQPEMLRWDATSGIRRVCWQWHEWAIEYALRSVSINRYKGGERWAELSNRRSSYLLYELIDRPTGTAVYRDPLASLKQTIKTFNDFPELASKVKRMWFQGFYTPETNRLIADLLRNCRQLASMSIPWTTIRYLDSKTWRTIVPGRGGSLESLEFQCVEPTFQQAAERGNHIIFEPLQSLDLSQLRRLKLLGDTTFMPITDHDLSAVARTATHLEEFHVTCTSNVTIEGVMAIVKASRDTLRVLEHSPLSQHGFRYPHVGSSSRCEHLCDTLRSCARLRTLSISLPSACADLFTREDARFNGDLQVRALHICGYEGNLPTPAATDALQALLQAARGLVRRGAESCVPRDIYVEVFFVKCIFEPGFGLVHGDFALAQISSNGLWPANMGPSGKGPYGNVGLDDKDEERPFQCIDEDEFLTGVHRRLQSISS</sequence>
<dbReference type="Proteomes" id="UP000799754">
    <property type="component" value="Unassembled WGS sequence"/>
</dbReference>
<gene>
    <name evidence="1" type="ORF">BU25DRAFT_338031</name>
</gene>
<name>A0ACB6S6V4_9PLEO</name>